<feature type="region of interest" description="Disordered" evidence="7">
    <location>
        <begin position="435"/>
        <end position="455"/>
    </location>
</feature>
<feature type="region of interest" description="Disordered" evidence="7">
    <location>
        <begin position="1342"/>
        <end position="1387"/>
    </location>
</feature>
<sequence length="1387" mass="157219">MASSDDEPESQPLSVSNYHFEDDRDAPVSFSVMPIQWSGSESPQGKKTELFLHGVADNGLQKIMMPVMAWRFELSSVKPEISVLSSKDRRWIKLEKPRKSYEDIVRGILVTVYFLSFAKKNPDATAKAAWDSLSKNKEFSSYEVMPSANDLVNQKALMSEAAKRDALLAKSKLLPMALEGNLGAKKLFDEELKDLARPGFIIDDDVDDDMTDVNDEESDEEDELFDSLCSICDDGGNLLCCDGKCMRSFHANKEDGVNSSCVSLGFSQKEVEDIPNFYCKNCEHNQHQCFACGKLGCSDKFSGAEVFQCASATCGYFYHPQCVVKLLHRFNENASRELETNISRGEPFTCPSHYCYVCKETENKKEHELQLAVCRRCPKSYHRKCLPRAIAFEDIEDEGIITRAWDNLIPNRVLIYCLKHDIDKDLGTPKRDHIKFPNDKSNVQEASTEQKRKPATEERVMLKNNVNLDNSVNKRSIADVPKLSTKVPKLAGKKSSGPVGIKKFNKVSGSNIQRKPIDIESSRKRLCESKRPFSKETERPDCEENEPSIGVQLYAIWEKGSGQTGLGNQVDNKASAQSVMPTRKPSSPLCTLDADSKRRLLDLFNEATSSVTLKDVVKEHKFASHSHSLKNFMEKTTVGKLERSVEAVRTALKMLEDGRSIRDAEAVCGPDVLNQIYKWKDKLKVYLAPVLYGNRYTSFGRHFTQVEKLEGIVDRLHWYVQNGDTIVDFCCGANDFSILMKKKLEETGKRCSYKNYDLLPTKHDFCFEMRDWMTVQPKELPTGSQLIMGLNPPFGLKAALANKFIDKALEFRPKLLILIVPPETERLDKKRSRYDLVWEDRNFLSGKSFYLPGSINTSDRQMEQWNLTSPPLSLWSRPDWTDKHMEVAQKHGHLLSLHEVSRMESFNNQNSRASHSMDGNFADDDMLVDDLLVSTDDLEVQGLINDDQQEISMVGNVERESQERHESWTERTPNENVGCESQERHDYLMRKTPHGNVEQERHEDHTRRSPHEYVERESQERHDYRLGKSPHGIVERESQERHEDQIGKSPHGNVECESQERHDHRMGKTPHGIVERECQEGHDYRMGKTPQGIVELESQERHEDQIGKTPHGNVECESQERHDYRMGKTPHGIVERESQEQHDYRMGKTKTSWNRKHTEENNRGGPHASSPAKSNAKNQTKGLPHRSQSNPKDGRSSVGGLQPKSSVSSAYGYGHLEPMRFVAASDYMASNFEEHHSSLLIDGTNTLGYNPYVGEDDSYLREPRQQPRLYGLQDPDSHYPTSNFLSGHDSVYGRMGSGYGVLGSGSESAYMMSTPAMQRYASRLDPRLDSFGSVPPMVGRNAGFEHGVPQPEYGSGTPSGMPGFAPQPQDPYRYPNSRSNSGSWFNG</sequence>
<gene>
    <name evidence="9" type="ORF">Ahy_B01g052244</name>
</gene>
<comment type="subcellular location">
    <subcellularLocation>
        <location evidence="1">Nucleus</location>
    </subcellularLocation>
</comment>
<keyword evidence="6" id="KW-0539">Nucleus</keyword>
<keyword evidence="4" id="KW-0863">Zinc-finger</keyword>
<feature type="region of interest" description="Disordered" evidence="7">
    <location>
        <begin position="962"/>
        <end position="981"/>
    </location>
</feature>
<feature type="compositionally biased region" description="Basic and acidic residues" evidence="7">
    <location>
        <begin position="962"/>
        <end position="973"/>
    </location>
</feature>
<feature type="compositionally biased region" description="Polar residues" evidence="7">
    <location>
        <begin position="1171"/>
        <end position="1191"/>
    </location>
</feature>
<dbReference type="InterPro" id="IPR058939">
    <property type="entry name" value="Mtase_EDM2"/>
</dbReference>
<evidence type="ECO:0000256" key="4">
    <source>
        <dbReference type="ARBA" id="ARBA00022771"/>
    </source>
</evidence>
<dbReference type="EMBL" id="SDMP01000011">
    <property type="protein sequence ID" value="RYR28132.1"/>
    <property type="molecule type" value="Genomic_DNA"/>
</dbReference>
<evidence type="ECO:0000256" key="7">
    <source>
        <dbReference type="SAM" id="MobiDB-lite"/>
    </source>
</evidence>
<comment type="caution">
    <text evidence="9">The sequence shown here is derived from an EMBL/GenBank/DDBJ whole genome shotgun (WGS) entry which is preliminary data.</text>
</comment>
<keyword evidence="10" id="KW-1185">Reference proteome</keyword>
<dbReference type="STRING" id="3818.A0A445ANW1"/>
<dbReference type="InterPro" id="IPR055197">
    <property type="entry name" value="PHDvar_NSD"/>
</dbReference>
<feature type="compositionally biased region" description="Basic and acidic residues" evidence="7">
    <location>
        <begin position="1133"/>
        <end position="1146"/>
    </location>
</feature>
<dbReference type="SUPFAM" id="SSF57903">
    <property type="entry name" value="FYVE/PHD zinc finger"/>
    <property type="match status" value="1"/>
</dbReference>
<feature type="domain" description="Zinc finger PHD-type" evidence="8">
    <location>
        <begin position="228"/>
        <end position="283"/>
    </location>
</feature>
<keyword evidence="5" id="KW-0862">Zinc</keyword>
<evidence type="ECO:0000256" key="1">
    <source>
        <dbReference type="ARBA" id="ARBA00004123"/>
    </source>
</evidence>
<dbReference type="InterPro" id="IPR011011">
    <property type="entry name" value="Znf_FYVE_PHD"/>
</dbReference>
<dbReference type="InterPro" id="IPR013083">
    <property type="entry name" value="Znf_RING/FYVE/PHD"/>
</dbReference>
<feature type="compositionally biased region" description="Basic and acidic residues" evidence="7">
    <location>
        <begin position="997"/>
        <end position="1024"/>
    </location>
</feature>
<feature type="region of interest" description="Disordered" evidence="7">
    <location>
        <begin position="993"/>
        <end position="1024"/>
    </location>
</feature>
<dbReference type="Proteomes" id="UP000289738">
    <property type="component" value="Chromosome B01"/>
</dbReference>
<dbReference type="CDD" id="cd15566">
    <property type="entry name" value="PHD3_NSD"/>
    <property type="match status" value="1"/>
</dbReference>
<evidence type="ECO:0000313" key="10">
    <source>
        <dbReference type="Proteomes" id="UP000289738"/>
    </source>
</evidence>
<dbReference type="GO" id="GO:0005634">
    <property type="term" value="C:nucleus"/>
    <property type="evidence" value="ECO:0007669"/>
    <property type="project" value="UniProtKB-SubCell"/>
</dbReference>
<keyword evidence="3" id="KW-0677">Repeat</keyword>
<dbReference type="GO" id="GO:0008270">
    <property type="term" value="F:zinc ion binding"/>
    <property type="evidence" value="ECO:0007669"/>
    <property type="project" value="UniProtKB-KW"/>
</dbReference>
<dbReference type="Gramene" id="arahy.Tifrunner.gnm2.ann2.Ah11g082400.1">
    <property type="protein sequence ID" value="arahy.Tifrunner.gnm2.ann2.Ah11g082400.1-CDS"/>
    <property type="gene ID" value="arahy.Tifrunner.gnm2.ann2.Ah11g082400"/>
</dbReference>
<dbReference type="PANTHER" id="PTHR46235:SF3">
    <property type="entry name" value="PHD FINGER-CONTAINING PROTEIN DDB_G0268158"/>
    <property type="match status" value="1"/>
</dbReference>
<accession>A0A445ANW1</accession>
<keyword evidence="2" id="KW-0479">Metal-binding</keyword>
<feature type="region of interest" description="Disordered" evidence="7">
    <location>
        <begin position="1095"/>
        <end position="1204"/>
    </location>
</feature>
<dbReference type="InterPro" id="IPR001965">
    <property type="entry name" value="Znf_PHD"/>
</dbReference>
<dbReference type="Pfam" id="PF23004">
    <property type="entry name" value="PHDvar_NSD"/>
    <property type="match status" value="1"/>
</dbReference>
<name>A0A445ANW1_ARAHY</name>
<dbReference type="Pfam" id="PF26055">
    <property type="entry name" value="Mtase_EDM2"/>
    <property type="match status" value="1"/>
</dbReference>
<dbReference type="PANTHER" id="PTHR46235">
    <property type="entry name" value="PHD FINGER-CONTAINING PROTEIN DDB_G0268158"/>
    <property type="match status" value="1"/>
</dbReference>
<dbReference type="CDD" id="cd15565">
    <property type="entry name" value="PHD2_NSD"/>
    <property type="match status" value="1"/>
</dbReference>
<feature type="compositionally biased region" description="Polar residues" evidence="7">
    <location>
        <begin position="1376"/>
        <end position="1387"/>
    </location>
</feature>
<dbReference type="GO" id="GO:0006338">
    <property type="term" value="P:chromatin remodeling"/>
    <property type="evidence" value="ECO:0007669"/>
    <property type="project" value="UniProtKB-ARBA"/>
</dbReference>
<evidence type="ECO:0000259" key="8">
    <source>
        <dbReference type="SMART" id="SM00249"/>
    </source>
</evidence>
<evidence type="ECO:0000256" key="2">
    <source>
        <dbReference type="ARBA" id="ARBA00022723"/>
    </source>
</evidence>
<dbReference type="InterPro" id="IPR055198">
    <property type="entry name" value="NSD_PHD"/>
</dbReference>
<evidence type="ECO:0000256" key="6">
    <source>
        <dbReference type="ARBA" id="ARBA00023242"/>
    </source>
</evidence>
<feature type="domain" description="Zinc finger PHD-type" evidence="8">
    <location>
        <begin position="288"/>
        <end position="354"/>
    </location>
</feature>
<protein>
    <recommendedName>
        <fullName evidence="8">Zinc finger PHD-type domain-containing protein</fullName>
    </recommendedName>
</protein>
<dbReference type="Pfam" id="PF22908">
    <property type="entry name" value="PHD_NSD"/>
    <property type="match status" value="1"/>
</dbReference>
<dbReference type="InterPro" id="IPR022702">
    <property type="entry name" value="Cytosine_MeTrfase1_RFD"/>
</dbReference>
<dbReference type="Gene3D" id="3.30.40.10">
    <property type="entry name" value="Zinc/RING finger domain, C3HC4 (zinc finger)"/>
    <property type="match status" value="2"/>
</dbReference>
<feature type="compositionally biased region" description="Basic and acidic residues" evidence="7">
    <location>
        <begin position="1036"/>
        <end position="1046"/>
    </location>
</feature>
<feature type="region of interest" description="Disordered" evidence="7">
    <location>
        <begin position="1"/>
        <end position="20"/>
    </location>
</feature>
<proteinExistence type="predicted"/>
<feature type="region of interest" description="Disordered" evidence="7">
    <location>
        <begin position="1036"/>
        <end position="1068"/>
    </location>
</feature>
<feature type="domain" description="Zinc finger PHD-type" evidence="8">
    <location>
        <begin position="355"/>
        <end position="421"/>
    </location>
</feature>
<organism evidence="9 10">
    <name type="scientific">Arachis hypogaea</name>
    <name type="common">Peanut</name>
    <dbReference type="NCBI Taxonomy" id="3818"/>
    <lineage>
        <taxon>Eukaryota</taxon>
        <taxon>Viridiplantae</taxon>
        <taxon>Streptophyta</taxon>
        <taxon>Embryophyta</taxon>
        <taxon>Tracheophyta</taxon>
        <taxon>Spermatophyta</taxon>
        <taxon>Magnoliopsida</taxon>
        <taxon>eudicotyledons</taxon>
        <taxon>Gunneridae</taxon>
        <taxon>Pentapetalae</taxon>
        <taxon>rosids</taxon>
        <taxon>fabids</taxon>
        <taxon>Fabales</taxon>
        <taxon>Fabaceae</taxon>
        <taxon>Papilionoideae</taxon>
        <taxon>50 kb inversion clade</taxon>
        <taxon>dalbergioids sensu lato</taxon>
        <taxon>Dalbergieae</taxon>
        <taxon>Pterocarpus clade</taxon>
        <taxon>Arachis</taxon>
    </lineage>
</organism>
<dbReference type="OrthoDB" id="21264at2759"/>
<evidence type="ECO:0000256" key="3">
    <source>
        <dbReference type="ARBA" id="ARBA00022737"/>
    </source>
</evidence>
<reference evidence="9 10" key="1">
    <citation type="submission" date="2019-01" db="EMBL/GenBank/DDBJ databases">
        <title>Sequencing of cultivated peanut Arachis hypogaea provides insights into genome evolution and oil improvement.</title>
        <authorList>
            <person name="Chen X."/>
        </authorList>
    </citation>
    <scope>NUCLEOTIDE SEQUENCE [LARGE SCALE GENOMIC DNA]</scope>
    <source>
        <strain evidence="10">cv. Fuhuasheng</strain>
        <tissue evidence="9">Leaves</tissue>
    </source>
</reference>
<evidence type="ECO:0000313" key="9">
    <source>
        <dbReference type="EMBL" id="RYR28132.1"/>
    </source>
</evidence>
<dbReference type="Pfam" id="PF12047">
    <property type="entry name" value="DNMT1-RFD"/>
    <property type="match status" value="1"/>
</dbReference>
<dbReference type="SMART" id="SM00249">
    <property type="entry name" value="PHD"/>
    <property type="match status" value="3"/>
</dbReference>
<evidence type="ECO:0000256" key="5">
    <source>
        <dbReference type="ARBA" id="ARBA00022833"/>
    </source>
</evidence>